<protein>
    <submittedName>
        <fullName evidence="2">Uncharacterized protein</fullName>
    </submittedName>
</protein>
<dbReference type="EnsemblProtists" id="HpaT813320">
    <property type="protein sequence ID" value="HpaP813320"/>
    <property type="gene ID" value="HpaG813320"/>
</dbReference>
<keyword evidence="3" id="KW-1185">Reference proteome</keyword>
<dbReference type="EMBL" id="JH598131">
    <property type="status" value="NOT_ANNOTATED_CDS"/>
    <property type="molecule type" value="Genomic_DNA"/>
</dbReference>
<dbReference type="VEuPathDB" id="FungiDB:HpaG813320"/>
<organism evidence="2 3">
    <name type="scientific">Hyaloperonospora arabidopsidis (strain Emoy2)</name>
    <name type="common">Downy mildew agent</name>
    <name type="synonym">Peronospora arabidopsidis</name>
    <dbReference type="NCBI Taxonomy" id="559515"/>
    <lineage>
        <taxon>Eukaryota</taxon>
        <taxon>Sar</taxon>
        <taxon>Stramenopiles</taxon>
        <taxon>Oomycota</taxon>
        <taxon>Peronosporomycetes</taxon>
        <taxon>Peronosporales</taxon>
        <taxon>Peronosporaceae</taxon>
        <taxon>Hyaloperonospora</taxon>
    </lineage>
</organism>
<dbReference type="eggNOG" id="KOG1360">
    <property type="taxonomic scope" value="Eukaryota"/>
</dbReference>
<dbReference type="InParanoid" id="M4C2K5"/>
<accession>M4C2K5</accession>
<evidence type="ECO:0000313" key="3">
    <source>
        <dbReference type="Proteomes" id="UP000011713"/>
    </source>
</evidence>
<evidence type="ECO:0000256" key="1">
    <source>
        <dbReference type="SAM" id="MobiDB-lite"/>
    </source>
</evidence>
<sequence>MQAASRCPFMHALPTARAALLPNISQLAKMCPHMSSVMSAASAGRSKTSQTHATSTTSLATLQRLAALKKKMQEPKLRHRGSSQSYSSVVARFPTTSTCPKRWEGFHPPSQEGFAQTVEQSNGKAGTRVYRIGTQKWQSFHVAPPPENFWAGPRKGEGWVP</sequence>
<dbReference type="Proteomes" id="UP000011713">
    <property type="component" value="Unassembled WGS sequence"/>
</dbReference>
<proteinExistence type="predicted"/>
<dbReference type="AlphaFoldDB" id="M4C2K5"/>
<name>M4C2K5_HYAAE</name>
<evidence type="ECO:0000313" key="2">
    <source>
        <dbReference type="EnsemblProtists" id="HpaP813320"/>
    </source>
</evidence>
<dbReference type="HOGENOM" id="CLU_1646977_0_0_1"/>
<feature type="region of interest" description="Disordered" evidence="1">
    <location>
        <begin position="141"/>
        <end position="161"/>
    </location>
</feature>
<reference evidence="3" key="1">
    <citation type="journal article" date="2010" name="Science">
        <title>Signatures of adaptation to obligate biotrophy in the Hyaloperonospora arabidopsidis genome.</title>
        <authorList>
            <person name="Baxter L."/>
            <person name="Tripathy S."/>
            <person name="Ishaque N."/>
            <person name="Boot N."/>
            <person name="Cabral A."/>
            <person name="Kemen E."/>
            <person name="Thines M."/>
            <person name="Ah-Fong A."/>
            <person name="Anderson R."/>
            <person name="Badejoko W."/>
            <person name="Bittner-Eddy P."/>
            <person name="Boore J.L."/>
            <person name="Chibucos M.C."/>
            <person name="Coates M."/>
            <person name="Dehal P."/>
            <person name="Delehaunty K."/>
            <person name="Dong S."/>
            <person name="Downton P."/>
            <person name="Dumas B."/>
            <person name="Fabro G."/>
            <person name="Fronick C."/>
            <person name="Fuerstenberg S.I."/>
            <person name="Fulton L."/>
            <person name="Gaulin E."/>
            <person name="Govers F."/>
            <person name="Hughes L."/>
            <person name="Humphray S."/>
            <person name="Jiang R.H."/>
            <person name="Judelson H."/>
            <person name="Kamoun S."/>
            <person name="Kyung K."/>
            <person name="Meijer H."/>
            <person name="Minx P."/>
            <person name="Morris P."/>
            <person name="Nelson J."/>
            <person name="Phuntumart V."/>
            <person name="Qutob D."/>
            <person name="Rehmany A."/>
            <person name="Rougon-Cardoso A."/>
            <person name="Ryden P."/>
            <person name="Torto-Alalibo T."/>
            <person name="Studholme D."/>
            <person name="Wang Y."/>
            <person name="Win J."/>
            <person name="Wood J."/>
            <person name="Clifton S.W."/>
            <person name="Rogers J."/>
            <person name="Van den Ackerveken G."/>
            <person name="Jones J.D."/>
            <person name="McDowell J.M."/>
            <person name="Beynon J."/>
            <person name="Tyler B.M."/>
        </authorList>
    </citation>
    <scope>NUCLEOTIDE SEQUENCE [LARGE SCALE GENOMIC DNA]</scope>
    <source>
        <strain evidence="3">Emoy2</strain>
    </source>
</reference>
<dbReference type="STRING" id="559515.M4C2K5"/>
<reference evidence="2" key="2">
    <citation type="submission" date="2015-06" db="UniProtKB">
        <authorList>
            <consortium name="EnsemblProtists"/>
        </authorList>
    </citation>
    <scope>IDENTIFICATION</scope>
    <source>
        <strain evidence="2">Emoy2</strain>
    </source>
</reference>